<accession>A0A9K3N9N2</accession>
<evidence type="ECO:0000313" key="1">
    <source>
        <dbReference type="EMBL" id="KAF5791765.1"/>
    </source>
</evidence>
<evidence type="ECO:0000313" key="2">
    <source>
        <dbReference type="Proteomes" id="UP000215914"/>
    </source>
</evidence>
<comment type="caution">
    <text evidence="1">The sequence shown here is derived from an EMBL/GenBank/DDBJ whole genome shotgun (WGS) entry which is preliminary data.</text>
</comment>
<proteinExistence type="predicted"/>
<dbReference type="Gramene" id="mRNA:HanXRQr2_Chr09g0398531">
    <property type="protein sequence ID" value="CDS:HanXRQr2_Chr09g0398531.1"/>
    <property type="gene ID" value="HanXRQr2_Chr09g0398531"/>
</dbReference>
<dbReference type="Proteomes" id="UP000215914">
    <property type="component" value="Unassembled WGS sequence"/>
</dbReference>
<dbReference type="AlphaFoldDB" id="A0A9K3N9N2"/>
<gene>
    <name evidence="1" type="ORF">HanXRQr2_Chr09g0398531</name>
</gene>
<sequence length="64" mass="7740">MCMRGIEFKSYKNKYIREKRKFLKTGSPYNRCQTPAGPTGVAAWFTVQWVWFKQHYYLDQKSHC</sequence>
<organism evidence="1 2">
    <name type="scientific">Helianthus annuus</name>
    <name type="common">Common sunflower</name>
    <dbReference type="NCBI Taxonomy" id="4232"/>
    <lineage>
        <taxon>Eukaryota</taxon>
        <taxon>Viridiplantae</taxon>
        <taxon>Streptophyta</taxon>
        <taxon>Embryophyta</taxon>
        <taxon>Tracheophyta</taxon>
        <taxon>Spermatophyta</taxon>
        <taxon>Magnoliopsida</taxon>
        <taxon>eudicotyledons</taxon>
        <taxon>Gunneridae</taxon>
        <taxon>Pentapetalae</taxon>
        <taxon>asterids</taxon>
        <taxon>campanulids</taxon>
        <taxon>Asterales</taxon>
        <taxon>Asteraceae</taxon>
        <taxon>Asteroideae</taxon>
        <taxon>Heliantheae alliance</taxon>
        <taxon>Heliantheae</taxon>
        <taxon>Helianthus</taxon>
    </lineage>
</organism>
<keyword evidence="2" id="KW-1185">Reference proteome</keyword>
<protein>
    <submittedName>
        <fullName evidence="1">Uncharacterized protein</fullName>
    </submittedName>
</protein>
<reference evidence="1" key="1">
    <citation type="journal article" date="2017" name="Nature">
        <title>The sunflower genome provides insights into oil metabolism, flowering and Asterid evolution.</title>
        <authorList>
            <person name="Badouin H."/>
            <person name="Gouzy J."/>
            <person name="Grassa C.J."/>
            <person name="Murat F."/>
            <person name="Staton S.E."/>
            <person name="Cottret L."/>
            <person name="Lelandais-Briere C."/>
            <person name="Owens G.L."/>
            <person name="Carrere S."/>
            <person name="Mayjonade B."/>
            <person name="Legrand L."/>
            <person name="Gill N."/>
            <person name="Kane N.C."/>
            <person name="Bowers J.E."/>
            <person name="Hubner S."/>
            <person name="Bellec A."/>
            <person name="Berard A."/>
            <person name="Berges H."/>
            <person name="Blanchet N."/>
            <person name="Boniface M.C."/>
            <person name="Brunel D."/>
            <person name="Catrice O."/>
            <person name="Chaidir N."/>
            <person name="Claudel C."/>
            <person name="Donnadieu C."/>
            <person name="Faraut T."/>
            <person name="Fievet G."/>
            <person name="Helmstetter N."/>
            <person name="King M."/>
            <person name="Knapp S.J."/>
            <person name="Lai Z."/>
            <person name="Le Paslier M.C."/>
            <person name="Lippi Y."/>
            <person name="Lorenzon L."/>
            <person name="Mandel J.R."/>
            <person name="Marage G."/>
            <person name="Marchand G."/>
            <person name="Marquand E."/>
            <person name="Bret-Mestries E."/>
            <person name="Morien E."/>
            <person name="Nambeesan S."/>
            <person name="Nguyen T."/>
            <person name="Pegot-Espagnet P."/>
            <person name="Pouilly N."/>
            <person name="Raftis F."/>
            <person name="Sallet E."/>
            <person name="Schiex T."/>
            <person name="Thomas J."/>
            <person name="Vandecasteele C."/>
            <person name="Vares D."/>
            <person name="Vear F."/>
            <person name="Vautrin S."/>
            <person name="Crespi M."/>
            <person name="Mangin B."/>
            <person name="Burke J.M."/>
            <person name="Salse J."/>
            <person name="Munos S."/>
            <person name="Vincourt P."/>
            <person name="Rieseberg L.H."/>
            <person name="Langlade N.B."/>
        </authorList>
    </citation>
    <scope>NUCLEOTIDE SEQUENCE</scope>
    <source>
        <tissue evidence="1">Leaves</tissue>
    </source>
</reference>
<dbReference type="EMBL" id="MNCJ02000324">
    <property type="protein sequence ID" value="KAF5791765.1"/>
    <property type="molecule type" value="Genomic_DNA"/>
</dbReference>
<name>A0A9K3N9N2_HELAN</name>
<reference evidence="1" key="2">
    <citation type="submission" date="2020-06" db="EMBL/GenBank/DDBJ databases">
        <title>Helianthus annuus Genome sequencing and assembly Release 2.</title>
        <authorList>
            <person name="Gouzy J."/>
            <person name="Langlade N."/>
            <person name="Munos S."/>
        </authorList>
    </citation>
    <scope>NUCLEOTIDE SEQUENCE</scope>
    <source>
        <tissue evidence="1">Leaves</tissue>
    </source>
</reference>